<dbReference type="EMBL" id="JACHHD010000001">
    <property type="protein sequence ID" value="MBB5183979.1"/>
    <property type="molecule type" value="Genomic_DNA"/>
</dbReference>
<protein>
    <submittedName>
        <fullName evidence="2">Putative neutral ceramidase superfamily lipid hydrolase</fullName>
    </submittedName>
</protein>
<keyword evidence="2" id="KW-0378">Hydrolase</keyword>
<dbReference type="Proteomes" id="UP000521313">
    <property type="component" value="Unassembled WGS sequence"/>
</dbReference>
<dbReference type="AlphaFoldDB" id="A0A7W8D0Y9"/>
<feature type="transmembrane region" description="Helical" evidence="1">
    <location>
        <begin position="85"/>
        <end position="108"/>
    </location>
</feature>
<evidence type="ECO:0000313" key="3">
    <source>
        <dbReference type="Proteomes" id="UP000521313"/>
    </source>
</evidence>
<feature type="transmembrane region" description="Helical" evidence="1">
    <location>
        <begin position="33"/>
        <end position="50"/>
    </location>
</feature>
<feature type="transmembrane region" description="Helical" evidence="1">
    <location>
        <begin position="56"/>
        <end position="73"/>
    </location>
</feature>
<dbReference type="RefSeq" id="WP_183373643.1">
    <property type="nucleotide sequence ID" value="NZ_JACHHD010000001.1"/>
</dbReference>
<sequence>MSLLGLLIFLIQSLAFAYFFTGFLGAKNRLKNGILIVLAFNLIFEPIAIFINNSYITMPTTMVLTFILLRMLFKEESIKRCILAVFFYEGCMILCEMISLIFLLLVGINPTPAISTYQYAIGFYILHFTLMMVSFTFIIYRFKSNRTIEDAYMPWESILLAMAILTCIITTSFYYTMSISTLLIYSCLFIITAIFLFKKNIEYQNRKKQEITLQYLQDSLHKQAQKYIQLKNEEQFRKLRHDYINFIEQRNNGR</sequence>
<feature type="transmembrane region" description="Helical" evidence="1">
    <location>
        <begin position="179"/>
        <end position="197"/>
    </location>
</feature>
<keyword evidence="1" id="KW-1133">Transmembrane helix</keyword>
<evidence type="ECO:0000256" key="1">
    <source>
        <dbReference type="SAM" id="Phobius"/>
    </source>
</evidence>
<feature type="transmembrane region" description="Helical" evidence="1">
    <location>
        <begin position="6"/>
        <end position="26"/>
    </location>
</feature>
<reference evidence="2 3" key="1">
    <citation type="submission" date="2020-08" db="EMBL/GenBank/DDBJ databases">
        <title>Genomic Encyclopedia of Type Strains, Phase IV (KMG-IV): sequencing the most valuable type-strain genomes for metagenomic binning, comparative biology and taxonomic classification.</title>
        <authorList>
            <person name="Goeker M."/>
        </authorList>
    </citation>
    <scope>NUCLEOTIDE SEQUENCE [LARGE SCALE GENOMIC DNA]</scope>
    <source>
        <strain evidence="2 3">DSM 26963</strain>
    </source>
</reference>
<keyword evidence="1" id="KW-0812">Transmembrane</keyword>
<organism evidence="2 3">
    <name type="scientific">Faecalicoccus acidiformans</name>
    <dbReference type="NCBI Taxonomy" id="915173"/>
    <lineage>
        <taxon>Bacteria</taxon>
        <taxon>Bacillati</taxon>
        <taxon>Bacillota</taxon>
        <taxon>Erysipelotrichia</taxon>
        <taxon>Erysipelotrichales</taxon>
        <taxon>Erysipelotrichaceae</taxon>
        <taxon>Faecalicoccus</taxon>
    </lineage>
</organism>
<gene>
    <name evidence="2" type="ORF">HNQ43_000012</name>
</gene>
<evidence type="ECO:0000313" key="2">
    <source>
        <dbReference type="EMBL" id="MBB5183979.1"/>
    </source>
</evidence>
<accession>A0A7W8D0Y9</accession>
<name>A0A7W8D0Y9_9FIRM</name>
<comment type="caution">
    <text evidence="2">The sequence shown here is derived from an EMBL/GenBank/DDBJ whole genome shotgun (WGS) entry which is preliminary data.</text>
</comment>
<feature type="transmembrane region" description="Helical" evidence="1">
    <location>
        <begin position="120"/>
        <end position="140"/>
    </location>
</feature>
<proteinExistence type="predicted"/>
<dbReference type="GO" id="GO:0016787">
    <property type="term" value="F:hydrolase activity"/>
    <property type="evidence" value="ECO:0007669"/>
    <property type="project" value="UniProtKB-KW"/>
</dbReference>
<feature type="transmembrane region" description="Helical" evidence="1">
    <location>
        <begin position="152"/>
        <end position="173"/>
    </location>
</feature>
<keyword evidence="1" id="KW-0472">Membrane</keyword>